<accession>A0A1H8JRB5</accession>
<dbReference type="Proteomes" id="UP000198761">
    <property type="component" value="Unassembled WGS sequence"/>
</dbReference>
<evidence type="ECO:0000313" key="4">
    <source>
        <dbReference type="Proteomes" id="UP000198761"/>
    </source>
</evidence>
<keyword evidence="3" id="KW-0808">Transferase</keyword>
<dbReference type="SUPFAM" id="SSF55874">
    <property type="entry name" value="ATPase domain of HSP90 chaperone/DNA topoisomerase II/histidine kinase"/>
    <property type="match status" value="1"/>
</dbReference>
<evidence type="ECO:0000256" key="1">
    <source>
        <dbReference type="ARBA" id="ARBA00022527"/>
    </source>
</evidence>
<name>A0A1H8JRB5_9RHOB</name>
<sequence length="151" mass="16293">MWAEGWATAMAARDGPDIRLDLRSDPFAVRDALGLLRTEPGFRALGPEAGGQVEIVLAEVLNNVVEHAYAGDGGWISVHLCRDAGAVGIEVRDHGRPMPGLCLPDGTLPELGGEIPEGGFGWFLIRSLTRDLKYSRDGTSNRLSFNIPLDQ</sequence>
<gene>
    <name evidence="3" type="ORF">SAMN04488103_10875</name>
</gene>
<keyword evidence="1" id="KW-0723">Serine/threonine-protein kinase</keyword>
<dbReference type="InterPro" id="IPR003594">
    <property type="entry name" value="HATPase_dom"/>
</dbReference>
<reference evidence="3 4" key="1">
    <citation type="submission" date="2016-10" db="EMBL/GenBank/DDBJ databases">
        <authorList>
            <person name="de Groot N.N."/>
        </authorList>
    </citation>
    <scope>NUCLEOTIDE SEQUENCE [LARGE SCALE GENOMIC DNA]</scope>
    <source>
        <strain evidence="3 4">DSM 3857</strain>
    </source>
</reference>
<dbReference type="AlphaFoldDB" id="A0A1H8JRB5"/>
<organism evidence="3 4">
    <name type="scientific">Gemmobacter aquatilis</name>
    <dbReference type="NCBI Taxonomy" id="933059"/>
    <lineage>
        <taxon>Bacteria</taxon>
        <taxon>Pseudomonadati</taxon>
        <taxon>Pseudomonadota</taxon>
        <taxon>Alphaproteobacteria</taxon>
        <taxon>Rhodobacterales</taxon>
        <taxon>Paracoccaceae</taxon>
        <taxon>Gemmobacter</taxon>
    </lineage>
</organism>
<keyword evidence="4" id="KW-1185">Reference proteome</keyword>
<dbReference type="Pfam" id="PF13581">
    <property type="entry name" value="HATPase_c_2"/>
    <property type="match status" value="1"/>
</dbReference>
<evidence type="ECO:0000313" key="3">
    <source>
        <dbReference type="EMBL" id="SEN83055.1"/>
    </source>
</evidence>
<dbReference type="PANTHER" id="PTHR35526:SF3">
    <property type="entry name" value="ANTI-SIGMA-F FACTOR RSBW"/>
    <property type="match status" value="1"/>
</dbReference>
<evidence type="ECO:0000259" key="2">
    <source>
        <dbReference type="Pfam" id="PF13581"/>
    </source>
</evidence>
<protein>
    <submittedName>
        <fullName evidence="3">Serine/threonine-protein kinase RsbW</fullName>
    </submittedName>
</protein>
<dbReference type="Gene3D" id="3.30.565.10">
    <property type="entry name" value="Histidine kinase-like ATPase, C-terminal domain"/>
    <property type="match status" value="1"/>
</dbReference>
<dbReference type="OrthoDB" id="9792240at2"/>
<feature type="domain" description="Histidine kinase/HSP90-like ATPase" evidence="2">
    <location>
        <begin position="30"/>
        <end position="144"/>
    </location>
</feature>
<dbReference type="InterPro" id="IPR050267">
    <property type="entry name" value="Anti-sigma-factor_SerPK"/>
</dbReference>
<dbReference type="PANTHER" id="PTHR35526">
    <property type="entry name" value="ANTI-SIGMA-F FACTOR RSBW-RELATED"/>
    <property type="match status" value="1"/>
</dbReference>
<dbReference type="GO" id="GO:0004674">
    <property type="term" value="F:protein serine/threonine kinase activity"/>
    <property type="evidence" value="ECO:0007669"/>
    <property type="project" value="UniProtKB-KW"/>
</dbReference>
<proteinExistence type="predicted"/>
<dbReference type="EMBL" id="FOCE01000008">
    <property type="protein sequence ID" value="SEN83055.1"/>
    <property type="molecule type" value="Genomic_DNA"/>
</dbReference>
<dbReference type="STRING" id="933059.SAMN04488103_10875"/>
<dbReference type="InterPro" id="IPR036890">
    <property type="entry name" value="HATPase_C_sf"/>
</dbReference>
<keyword evidence="3" id="KW-0418">Kinase</keyword>
<dbReference type="CDD" id="cd16936">
    <property type="entry name" value="HATPase_RsbW-like"/>
    <property type="match status" value="1"/>
</dbReference>